<dbReference type="GO" id="GO:0033065">
    <property type="term" value="C:Rad51C-XRCC3 complex"/>
    <property type="evidence" value="ECO:0007669"/>
    <property type="project" value="TreeGrafter"/>
</dbReference>
<evidence type="ECO:0000259" key="8">
    <source>
        <dbReference type="PROSITE" id="PS50162"/>
    </source>
</evidence>
<dbReference type="Gene3D" id="3.40.50.300">
    <property type="entry name" value="P-loop containing nucleotide triphosphate hydrolases"/>
    <property type="match status" value="1"/>
</dbReference>
<dbReference type="Pfam" id="PF08423">
    <property type="entry name" value="Rad51"/>
    <property type="match status" value="1"/>
</dbReference>
<dbReference type="Pfam" id="PF12697">
    <property type="entry name" value="Abhydrolase_6"/>
    <property type="match status" value="1"/>
</dbReference>
<evidence type="ECO:0000256" key="6">
    <source>
        <dbReference type="ARBA" id="ARBA00023242"/>
    </source>
</evidence>
<sequence>MADGRLDILALPVPAAIRWKAQEVGYLTTADVTAFSNLAADAGLGAQDAEQLKRLSTPTLRLDGSLEGCKSIRQLYEREVADRKIITFCGSIDGALGGGICRGQLTEICGVPGIGKTQFGIQLAVDVQIPECFGGLQAHALFIDTEGSFMLERAAQVADACIKHLKHIAAASHDTVQARAADLLTRQSILDNIFYLRLHTHEELIEALQNLGGLLAQQSQVKVVVIDSITFPFRQELQDLAQRARTLGRIAQDLLRVAESRHVAVVLMNQVTTKVLEEDVSKLIPALGDTWAHAVTNRIMLHWQDEARESGFKHMCAACKLRLFGKCHDATVACKPHIRRAFQHSPFKCRTTHTALHVSNAATLQRSDSRSKPSELESPPLAYELVQGPLVRWSESGATARTAPPTAVLLHGVLGSRKNMHSFAHQIVRALPAWQVITVDLRCHGDSSSLTRGQRPHTIAAAAEDVLSLLSRLKLFPQALIGHSMGGKVVMSMAEQFALRGANLPRPVQVWVLDALPGDVRAGGSNRQDHPEDLIANLQRVSLPLPTRGALVQYLVSMGFSENVSRWASTNLKPVAGDMGDLAWSFDLNGVSELYQSYQSTDLWGFLGSPAKGIEVHFVKAERSAFKWAGSDEARIRSYGHSVHVLKNSGHWVHMDNPNGLHAIIVPSLQSGGKQRA</sequence>
<gene>
    <name evidence="9" type="ORF">WJX73_005778</name>
</gene>
<evidence type="ECO:0000256" key="2">
    <source>
        <dbReference type="ARBA" id="ARBA00022741"/>
    </source>
</evidence>
<dbReference type="CDD" id="cd19492">
    <property type="entry name" value="Rad51C"/>
    <property type="match status" value="1"/>
</dbReference>
<keyword evidence="4" id="KW-0067">ATP-binding</keyword>
<feature type="domain" description="RecA family profile 1" evidence="8">
    <location>
        <begin position="81"/>
        <end position="271"/>
    </location>
</feature>
<dbReference type="AlphaFoldDB" id="A0AAW1NSG0"/>
<dbReference type="Proteomes" id="UP001465755">
    <property type="component" value="Unassembled WGS sequence"/>
</dbReference>
<dbReference type="GO" id="GO:0033063">
    <property type="term" value="C:Rad51B-Rad51C-Rad51D-XRCC2 complex"/>
    <property type="evidence" value="ECO:0007669"/>
    <property type="project" value="TreeGrafter"/>
</dbReference>
<proteinExistence type="predicted"/>
<dbReference type="GO" id="GO:0008821">
    <property type="term" value="F:crossover junction DNA endonuclease activity"/>
    <property type="evidence" value="ECO:0007669"/>
    <property type="project" value="TreeGrafter"/>
</dbReference>
<dbReference type="PANTHER" id="PTHR46239:SF1">
    <property type="entry name" value="DNA REPAIR PROTEIN RAD51 HOMOLOG 3"/>
    <property type="match status" value="1"/>
</dbReference>
<keyword evidence="2" id="KW-0547">Nucleotide-binding</keyword>
<dbReference type="InterPro" id="IPR013632">
    <property type="entry name" value="Rad51_C"/>
</dbReference>
<dbReference type="SUPFAM" id="SSF53474">
    <property type="entry name" value="alpha/beta-Hydrolases"/>
    <property type="match status" value="1"/>
</dbReference>
<accession>A0AAW1NSG0</accession>
<protein>
    <recommendedName>
        <fullName evidence="7">DNA repair protein RAD51 homolog 3</fullName>
    </recommendedName>
</protein>
<dbReference type="EMBL" id="JALJOQ010000155">
    <property type="protein sequence ID" value="KAK9793000.1"/>
    <property type="molecule type" value="Genomic_DNA"/>
</dbReference>
<dbReference type="InterPro" id="IPR020588">
    <property type="entry name" value="RecA_ATP-bd"/>
</dbReference>
<reference evidence="9 10" key="1">
    <citation type="journal article" date="2024" name="Nat. Commun.">
        <title>Phylogenomics reveals the evolutionary origins of lichenization in chlorophyte algae.</title>
        <authorList>
            <person name="Puginier C."/>
            <person name="Libourel C."/>
            <person name="Otte J."/>
            <person name="Skaloud P."/>
            <person name="Haon M."/>
            <person name="Grisel S."/>
            <person name="Petersen M."/>
            <person name="Berrin J.G."/>
            <person name="Delaux P.M."/>
            <person name="Dal Grande F."/>
            <person name="Keller J."/>
        </authorList>
    </citation>
    <scope>NUCLEOTIDE SEQUENCE [LARGE SCALE GENOMIC DNA]</scope>
    <source>
        <strain evidence="9 10">SAG 2036</strain>
    </source>
</reference>
<keyword evidence="10" id="KW-1185">Reference proteome</keyword>
<name>A0AAW1NSG0_9CHLO</name>
<keyword evidence="5" id="KW-0234">DNA repair</keyword>
<evidence type="ECO:0000313" key="9">
    <source>
        <dbReference type="EMBL" id="KAK9793000.1"/>
    </source>
</evidence>
<dbReference type="GO" id="GO:0007131">
    <property type="term" value="P:reciprocal meiotic recombination"/>
    <property type="evidence" value="ECO:0007669"/>
    <property type="project" value="TreeGrafter"/>
</dbReference>
<dbReference type="GO" id="GO:0000707">
    <property type="term" value="P:meiotic DNA recombinase assembly"/>
    <property type="evidence" value="ECO:0007669"/>
    <property type="project" value="TreeGrafter"/>
</dbReference>
<dbReference type="InterPro" id="IPR000073">
    <property type="entry name" value="AB_hydrolase_1"/>
</dbReference>
<dbReference type="Gene3D" id="3.40.50.1820">
    <property type="entry name" value="alpha/beta hydrolase"/>
    <property type="match status" value="1"/>
</dbReference>
<dbReference type="InterPro" id="IPR052093">
    <property type="entry name" value="HR_Repair_Mediator"/>
</dbReference>
<organism evidence="9 10">
    <name type="scientific">Symbiochloris irregularis</name>
    <dbReference type="NCBI Taxonomy" id="706552"/>
    <lineage>
        <taxon>Eukaryota</taxon>
        <taxon>Viridiplantae</taxon>
        <taxon>Chlorophyta</taxon>
        <taxon>core chlorophytes</taxon>
        <taxon>Trebouxiophyceae</taxon>
        <taxon>Trebouxiales</taxon>
        <taxon>Trebouxiaceae</taxon>
        <taxon>Symbiochloris</taxon>
    </lineage>
</organism>
<evidence type="ECO:0000313" key="10">
    <source>
        <dbReference type="Proteomes" id="UP001465755"/>
    </source>
</evidence>
<dbReference type="PANTHER" id="PTHR46239">
    <property type="entry name" value="DNA REPAIR PROTEIN RAD51 HOMOLOG 3 RAD51C"/>
    <property type="match status" value="1"/>
</dbReference>
<dbReference type="SUPFAM" id="SSF52540">
    <property type="entry name" value="P-loop containing nucleoside triphosphate hydrolases"/>
    <property type="match status" value="1"/>
</dbReference>
<evidence type="ECO:0000256" key="4">
    <source>
        <dbReference type="ARBA" id="ARBA00022840"/>
    </source>
</evidence>
<comment type="subcellular location">
    <subcellularLocation>
        <location evidence="1">Nucleus</location>
    </subcellularLocation>
</comment>
<dbReference type="GO" id="GO:0000400">
    <property type="term" value="F:four-way junction DNA binding"/>
    <property type="evidence" value="ECO:0007669"/>
    <property type="project" value="TreeGrafter"/>
</dbReference>
<evidence type="ECO:0000256" key="7">
    <source>
        <dbReference type="ARBA" id="ARBA00040674"/>
    </source>
</evidence>
<dbReference type="GO" id="GO:0005657">
    <property type="term" value="C:replication fork"/>
    <property type="evidence" value="ECO:0007669"/>
    <property type="project" value="TreeGrafter"/>
</dbReference>
<evidence type="ECO:0000256" key="1">
    <source>
        <dbReference type="ARBA" id="ARBA00004123"/>
    </source>
</evidence>
<dbReference type="InterPro" id="IPR027417">
    <property type="entry name" value="P-loop_NTPase"/>
</dbReference>
<evidence type="ECO:0000256" key="5">
    <source>
        <dbReference type="ARBA" id="ARBA00023204"/>
    </source>
</evidence>
<keyword evidence="6" id="KW-0539">Nucleus</keyword>
<comment type="caution">
    <text evidence="9">The sequence shown here is derived from an EMBL/GenBank/DDBJ whole genome shotgun (WGS) entry which is preliminary data.</text>
</comment>
<dbReference type="PROSITE" id="PS50162">
    <property type="entry name" value="RECA_2"/>
    <property type="match status" value="1"/>
</dbReference>
<evidence type="ECO:0000256" key="3">
    <source>
        <dbReference type="ARBA" id="ARBA00022763"/>
    </source>
</evidence>
<dbReference type="GO" id="GO:0140664">
    <property type="term" value="F:ATP-dependent DNA damage sensor activity"/>
    <property type="evidence" value="ECO:0007669"/>
    <property type="project" value="InterPro"/>
</dbReference>
<dbReference type="InterPro" id="IPR029058">
    <property type="entry name" value="AB_hydrolase_fold"/>
</dbReference>
<dbReference type="GO" id="GO:0005524">
    <property type="term" value="F:ATP binding"/>
    <property type="evidence" value="ECO:0007669"/>
    <property type="project" value="UniProtKB-KW"/>
</dbReference>
<keyword evidence="3" id="KW-0227">DNA damage</keyword>